<dbReference type="GO" id="GO:0003677">
    <property type="term" value="F:DNA binding"/>
    <property type="evidence" value="ECO:0007669"/>
    <property type="project" value="UniProtKB-KW"/>
</dbReference>
<dbReference type="Pfam" id="PF00136">
    <property type="entry name" value="DNA_pol_B"/>
    <property type="match status" value="1"/>
</dbReference>
<dbReference type="GO" id="GO:0006287">
    <property type="term" value="P:base-excision repair, gap-filling"/>
    <property type="evidence" value="ECO:0007669"/>
    <property type="project" value="TreeGrafter"/>
</dbReference>
<dbReference type="GO" id="GO:0043625">
    <property type="term" value="C:delta DNA polymerase complex"/>
    <property type="evidence" value="ECO:0007669"/>
    <property type="project" value="TreeGrafter"/>
</dbReference>
<keyword evidence="3" id="KW-0808">Transferase</keyword>
<feature type="non-terminal residue" evidence="9">
    <location>
        <position position="1"/>
    </location>
</feature>
<dbReference type="PANTHER" id="PTHR10322">
    <property type="entry name" value="DNA POLYMERASE CATALYTIC SUBUNIT"/>
    <property type="match status" value="1"/>
</dbReference>
<evidence type="ECO:0000256" key="2">
    <source>
        <dbReference type="ARBA" id="ARBA00012417"/>
    </source>
</evidence>
<reference evidence="9" key="1">
    <citation type="journal article" date="2014" name="PLoS ONE">
        <title>A novel evolutionary strategy revealed in the phaeoviruses.</title>
        <authorList>
            <person name="Stevens K."/>
            <person name="Weynberg K."/>
            <person name="Bellas C."/>
            <person name="Brown S."/>
            <person name="Brownlee C."/>
            <person name="Brown M.T."/>
            <person name="Schroeder D.C."/>
        </authorList>
    </citation>
    <scope>NUCLEOTIDE SEQUENCE</scope>
</reference>
<dbReference type="GO" id="GO:0000166">
    <property type="term" value="F:nucleotide binding"/>
    <property type="evidence" value="ECO:0007669"/>
    <property type="project" value="InterPro"/>
</dbReference>
<dbReference type="AlphaFoldDB" id="W8W370"/>
<keyword evidence="6" id="KW-0238">DNA-binding</keyword>
<evidence type="ECO:0000256" key="6">
    <source>
        <dbReference type="ARBA" id="ARBA00023125"/>
    </source>
</evidence>
<evidence type="ECO:0000256" key="4">
    <source>
        <dbReference type="ARBA" id="ARBA00022695"/>
    </source>
</evidence>
<evidence type="ECO:0000256" key="5">
    <source>
        <dbReference type="ARBA" id="ARBA00022932"/>
    </source>
</evidence>
<keyword evidence="4" id="KW-0548">Nucleotidyltransferase</keyword>
<keyword evidence="5" id="KW-0239">DNA-directed DNA polymerase</keyword>
<evidence type="ECO:0000259" key="8">
    <source>
        <dbReference type="Pfam" id="PF00136"/>
    </source>
</evidence>
<comment type="catalytic activity">
    <reaction evidence="7">
        <text>DNA(n) + a 2'-deoxyribonucleoside 5'-triphosphate = DNA(n+1) + diphosphate</text>
        <dbReference type="Rhea" id="RHEA:22508"/>
        <dbReference type="Rhea" id="RHEA-COMP:17339"/>
        <dbReference type="Rhea" id="RHEA-COMP:17340"/>
        <dbReference type="ChEBI" id="CHEBI:33019"/>
        <dbReference type="ChEBI" id="CHEBI:61560"/>
        <dbReference type="ChEBI" id="CHEBI:173112"/>
        <dbReference type="EC" id="2.7.7.7"/>
    </reaction>
</comment>
<protein>
    <recommendedName>
        <fullName evidence="2">DNA-directed DNA polymerase</fullName>
        <ecNumber evidence="2">2.7.7.7</ecNumber>
    </recommendedName>
</protein>
<name>W8W370_9PHAE</name>
<dbReference type="InterPro" id="IPR006134">
    <property type="entry name" value="DNA-dir_DNA_pol_B_multi_dom"/>
</dbReference>
<dbReference type="GO" id="GO:0003887">
    <property type="term" value="F:DNA-directed DNA polymerase activity"/>
    <property type="evidence" value="ECO:0007669"/>
    <property type="project" value="UniProtKB-KW"/>
</dbReference>
<dbReference type="EMBL" id="HG003323">
    <property type="protein sequence ID" value="CDF44019.1"/>
    <property type="molecule type" value="Genomic_DNA"/>
</dbReference>
<sequence length="192" mass="21053">FSLILDRIFGEYVCNQLDARAGDGGGYTGATVIDAQTGFHVDDPVVCLDFASLYPSIMRWKNLCYTTYVIDDEFRGIGGVNYKEFETSPGRVETFAYRAGDKSILSQIEEALGMERKATKREMKSEKDPFRYSLLNSKQLAQKVTANSVYGFCGTTNGMLPLVAVAAAVTCTGRDMIKATSDYVKSLGAEVV</sequence>
<dbReference type="InterPro" id="IPR006172">
    <property type="entry name" value="DNA-dir_DNA_pol_B"/>
</dbReference>
<feature type="domain" description="DNA-directed DNA polymerase family B multifunctional" evidence="8">
    <location>
        <begin position="17"/>
        <end position="187"/>
    </location>
</feature>
<dbReference type="InterPro" id="IPR050240">
    <property type="entry name" value="DNA_pol_type-B"/>
</dbReference>
<evidence type="ECO:0000256" key="1">
    <source>
        <dbReference type="ARBA" id="ARBA00005755"/>
    </source>
</evidence>
<dbReference type="SUPFAM" id="SSF56672">
    <property type="entry name" value="DNA/RNA polymerases"/>
    <property type="match status" value="1"/>
</dbReference>
<organism evidence="9">
    <name type="scientific">Feldmannia simplex</name>
    <dbReference type="NCBI Taxonomy" id="43932"/>
    <lineage>
        <taxon>Eukaryota</taxon>
        <taxon>Sar</taxon>
        <taxon>Stramenopiles</taxon>
        <taxon>Ochrophyta</taxon>
        <taxon>PX clade</taxon>
        <taxon>Phaeophyceae</taxon>
        <taxon>Ectocarpales</taxon>
        <taxon>Acinetosporaceae</taxon>
        <taxon>Feldmannia</taxon>
    </lineage>
</organism>
<dbReference type="Gene3D" id="3.90.1600.10">
    <property type="entry name" value="Palm domain of DNA polymerase"/>
    <property type="match status" value="1"/>
</dbReference>
<dbReference type="Gene3D" id="1.10.287.690">
    <property type="entry name" value="Helix hairpin bin"/>
    <property type="match status" value="1"/>
</dbReference>
<dbReference type="PRINTS" id="PR00106">
    <property type="entry name" value="DNAPOLB"/>
</dbReference>
<proteinExistence type="inferred from homology"/>
<dbReference type="GO" id="GO:0045004">
    <property type="term" value="P:DNA replication proofreading"/>
    <property type="evidence" value="ECO:0007669"/>
    <property type="project" value="TreeGrafter"/>
</dbReference>
<dbReference type="PANTHER" id="PTHR10322:SF23">
    <property type="entry name" value="DNA POLYMERASE DELTA CATALYTIC SUBUNIT"/>
    <property type="match status" value="1"/>
</dbReference>
<evidence type="ECO:0000256" key="3">
    <source>
        <dbReference type="ARBA" id="ARBA00022679"/>
    </source>
</evidence>
<evidence type="ECO:0000313" key="9">
    <source>
        <dbReference type="EMBL" id="CDF44019.1"/>
    </source>
</evidence>
<dbReference type="InterPro" id="IPR023211">
    <property type="entry name" value="DNA_pol_palm_dom_sf"/>
</dbReference>
<dbReference type="GO" id="GO:0008296">
    <property type="term" value="F:3'-5'-DNA exonuclease activity"/>
    <property type="evidence" value="ECO:0007669"/>
    <property type="project" value="TreeGrafter"/>
</dbReference>
<dbReference type="EC" id="2.7.7.7" evidence="2"/>
<dbReference type="GO" id="GO:0006297">
    <property type="term" value="P:nucleotide-excision repair, DNA gap filling"/>
    <property type="evidence" value="ECO:0007669"/>
    <property type="project" value="TreeGrafter"/>
</dbReference>
<accession>W8W370</accession>
<evidence type="ECO:0000256" key="7">
    <source>
        <dbReference type="ARBA" id="ARBA00049244"/>
    </source>
</evidence>
<comment type="similarity">
    <text evidence="1">Belongs to the DNA polymerase type-B family.</text>
</comment>
<dbReference type="InterPro" id="IPR043502">
    <property type="entry name" value="DNA/RNA_pol_sf"/>
</dbReference>
<feature type="non-terminal residue" evidence="9">
    <location>
        <position position="192"/>
    </location>
</feature>